<evidence type="ECO:0008006" key="3">
    <source>
        <dbReference type="Google" id="ProtNLM"/>
    </source>
</evidence>
<dbReference type="OMA" id="HIITEVW"/>
<name>A0A3B6LYY3_WHEAT</name>
<protein>
    <recommendedName>
        <fullName evidence="3">DUF4220 domain-containing protein</fullName>
    </recommendedName>
</protein>
<dbReference type="Proteomes" id="UP000019116">
    <property type="component" value="Chromosome 5B"/>
</dbReference>
<dbReference type="EnsemblPlants" id="TraesCS5B02G564600.1">
    <property type="protein sequence ID" value="TraesCS5B02G564600.1.cds1"/>
    <property type="gene ID" value="TraesCS5B02G564600"/>
</dbReference>
<dbReference type="Gramene" id="TraesCS5B02G564600.1">
    <property type="protein sequence ID" value="TraesCS5B02G564600.1.cds1"/>
    <property type="gene ID" value="TraesCS5B02G564600"/>
</dbReference>
<accession>A0A3B6LYY3</accession>
<evidence type="ECO:0000313" key="1">
    <source>
        <dbReference type="EnsemblPlants" id="TraesCS5B02G564600.1.cds1"/>
    </source>
</evidence>
<dbReference type="STRING" id="4565.A0A3B6LYY3"/>
<reference evidence="1" key="1">
    <citation type="submission" date="2018-08" db="EMBL/GenBank/DDBJ databases">
        <authorList>
            <person name="Rossello M."/>
        </authorList>
    </citation>
    <scope>NUCLEOTIDE SEQUENCE [LARGE SCALE GENOMIC DNA]</scope>
    <source>
        <strain evidence="1">cv. Chinese Spring</strain>
    </source>
</reference>
<reference evidence="1" key="2">
    <citation type="submission" date="2018-10" db="UniProtKB">
        <authorList>
            <consortium name="EnsemblPlants"/>
        </authorList>
    </citation>
    <scope>IDENTIFICATION</scope>
</reference>
<sequence>MLWSNCMGQYNMLDYLGQYDRQSSKTMAVIRKLANVFCGTYQKLCISKLVDTKFVEVDEQIMRCVVQRIARYRQEGGSSSPQPQQWPNLGPLLHKMVHEYPDSNFDHQSIIKFHIITEVWLSRYIPTGTAVDRESSDALVRVCRMISRYMVYLLANRPEMLPIYDGGQSSLRSVAWLCEDLQGADVNDILHRTILLSTKDDIPETPEECRKEQLLEIEELWVGLLLHAASKSRPEMHAALLARGGELLTFIWLLMAHYRLGDVVNCPIEMTANATIGQRHYAF</sequence>
<dbReference type="PANTHER" id="PTHR31325">
    <property type="entry name" value="OS01G0798800 PROTEIN-RELATED"/>
    <property type="match status" value="1"/>
</dbReference>
<evidence type="ECO:0000313" key="2">
    <source>
        <dbReference type="Proteomes" id="UP000019116"/>
    </source>
</evidence>
<dbReference type="Pfam" id="PF04578">
    <property type="entry name" value="DUF594"/>
    <property type="match status" value="1"/>
</dbReference>
<keyword evidence="2" id="KW-1185">Reference proteome</keyword>
<dbReference type="AlphaFoldDB" id="A0A3B6LYY3"/>
<organism evidence="1">
    <name type="scientific">Triticum aestivum</name>
    <name type="common">Wheat</name>
    <dbReference type="NCBI Taxonomy" id="4565"/>
    <lineage>
        <taxon>Eukaryota</taxon>
        <taxon>Viridiplantae</taxon>
        <taxon>Streptophyta</taxon>
        <taxon>Embryophyta</taxon>
        <taxon>Tracheophyta</taxon>
        <taxon>Spermatophyta</taxon>
        <taxon>Magnoliopsida</taxon>
        <taxon>Liliopsida</taxon>
        <taxon>Poales</taxon>
        <taxon>Poaceae</taxon>
        <taxon>BOP clade</taxon>
        <taxon>Pooideae</taxon>
        <taxon>Triticodae</taxon>
        <taxon>Triticeae</taxon>
        <taxon>Triticinae</taxon>
        <taxon>Triticum</taxon>
    </lineage>
</organism>
<dbReference type="InterPro" id="IPR007658">
    <property type="entry name" value="DUF594"/>
</dbReference>
<dbReference type="OrthoDB" id="1689146at2759"/>
<proteinExistence type="predicted"/>
<dbReference type="Gramene" id="TraesCS5B03G1366800.1">
    <property type="protein sequence ID" value="TraesCS5B03G1366800.1.CDS1"/>
    <property type="gene ID" value="TraesCS5B03G1366800"/>
</dbReference>